<dbReference type="Gene3D" id="3.20.20.100">
    <property type="entry name" value="NADP-dependent oxidoreductase domain"/>
    <property type="match status" value="1"/>
</dbReference>
<protein>
    <submittedName>
        <fullName evidence="5">2,5-diketo-D-gluconate reductase B</fullName>
    </submittedName>
</protein>
<comment type="similarity">
    <text evidence="1">Belongs to the aldo/keto reductase family.</text>
</comment>
<dbReference type="OrthoDB" id="275427at2157"/>
<evidence type="ECO:0000256" key="2">
    <source>
        <dbReference type="ARBA" id="ARBA00022857"/>
    </source>
</evidence>
<proteinExistence type="inferred from homology"/>
<name>A0A1N6VXJ1_9EURY</name>
<dbReference type="AlphaFoldDB" id="A0A1N6VXJ1"/>
<evidence type="ECO:0000259" key="4">
    <source>
        <dbReference type="Pfam" id="PF00248"/>
    </source>
</evidence>
<dbReference type="PROSITE" id="PS00798">
    <property type="entry name" value="ALDOKETO_REDUCTASE_1"/>
    <property type="match status" value="1"/>
</dbReference>
<gene>
    <name evidence="5" type="ORF">SAMN05421858_0523</name>
</gene>
<dbReference type="PRINTS" id="PR00069">
    <property type="entry name" value="ALDKETRDTASE"/>
</dbReference>
<dbReference type="InterPro" id="IPR023210">
    <property type="entry name" value="NADP_OxRdtase_dom"/>
</dbReference>
<dbReference type="InterPro" id="IPR018170">
    <property type="entry name" value="Aldo/ket_reductase_CS"/>
</dbReference>
<dbReference type="EMBL" id="FTNO01000001">
    <property type="protein sequence ID" value="SIQ82478.1"/>
    <property type="molecule type" value="Genomic_DNA"/>
</dbReference>
<accession>A0A1N6VXJ1</accession>
<evidence type="ECO:0000313" key="5">
    <source>
        <dbReference type="EMBL" id="SIQ82478.1"/>
    </source>
</evidence>
<reference evidence="6" key="1">
    <citation type="submission" date="2017-01" db="EMBL/GenBank/DDBJ databases">
        <authorList>
            <person name="Varghese N."/>
            <person name="Submissions S."/>
        </authorList>
    </citation>
    <scope>NUCLEOTIDE SEQUENCE [LARGE SCALE GENOMIC DNA]</scope>
    <source>
        <strain evidence="6">CGMCC 1.7737</strain>
    </source>
</reference>
<keyword evidence="6" id="KW-1185">Reference proteome</keyword>
<dbReference type="InterPro" id="IPR036812">
    <property type="entry name" value="NAD(P)_OxRdtase_dom_sf"/>
</dbReference>
<evidence type="ECO:0000256" key="3">
    <source>
        <dbReference type="ARBA" id="ARBA00023002"/>
    </source>
</evidence>
<feature type="domain" description="NADP-dependent oxidoreductase" evidence="4">
    <location>
        <begin position="9"/>
        <end position="252"/>
    </location>
</feature>
<dbReference type="PIRSF" id="PIRSF000097">
    <property type="entry name" value="AKR"/>
    <property type="match status" value="1"/>
</dbReference>
<dbReference type="GO" id="GO:0016616">
    <property type="term" value="F:oxidoreductase activity, acting on the CH-OH group of donors, NAD or NADP as acceptor"/>
    <property type="evidence" value="ECO:0007669"/>
    <property type="project" value="UniProtKB-ARBA"/>
</dbReference>
<dbReference type="SUPFAM" id="SSF51430">
    <property type="entry name" value="NAD(P)-linked oxidoreductase"/>
    <property type="match status" value="1"/>
</dbReference>
<dbReference type="Proteomes" id="UP000186914">
    <property type="component" value="Unassembled WGS sequence"/>
</dbReference>
<evidence type="ECO:0000313" key="6">
    <source>
        <dbReference type="Proteomes" id="UP000186914"/>
    </source>
</evidence>
<dbReference type="PANTHER" id="PTHR43827:SF3">
    <property type="entry name" value="NADP-DEPENDENT OXIDOREDUCTASE DOMAIN-CONTAINING PROTEIN"/>
    <property type="match status" value="1"/>
</dbReference>
<dbReference type="Pfam" id="PF00248">
    <property type="entry name" value="Aldo_ket_red"/>
    <property type="match status" value="1"/>
</dbReference>
<dbReference type="PANTHER" id="PTHR43827">
    <property type="entry name" value="2,5-DIKETO-D-GLUCONIC ACID REDUCTASE"/>
    <property type="match status" value="1"/>
</dbReference>
<keyword evidence="3" id="KW-0560">Oxidoreductase</keyword>
<dbReference type="PROSITE" id="PS00062">
    <property type="entry name" value="ALDOKETO_REDUCTASE_2"/>
    <property type="match status" value="1"/>
</dbReference>
<dbReference type="RefSeq" id="WP_076427691.1">
    <property type="nucleotide sequence ID" value="NZ_FTNO01000001.1"/>
</dbReference>
<dbReference type="InterPro" id="IPR020471">
    <property type="entry name" value="AKR"/>
</dbReference>
<evidence type="ECO:0000256" key="1">
    <source>
        <dbReference type="ARBA" id="ARBA00007905"/>
    </source>
</evidence>
<organism evidence="5 6">
    <name type="scientific">Haladaptatus litoreus</name>
    <dbReference type="NCBI Taxonomy" id="553468"/>
    <lineage>
        <taxon>Archaea</taxon>
        <taxon>Methanobacteriati</taxon>
        <taxon>Methanobacteriota</taxon>
        <taxon>Stenosarchaea group</taxon>
        <taxon>Halobacteria</taxon>
        <taxon>Halobacteriales</taxon>
        <taxon>Haladaptataceae</taxon>
        <taxon>Haladaptatus</taxon>
    </lineage>
</organism>
<sequence length="266" mass="29751">MPRKTIPKIGVGTYENTDPEVCKASVETALNLGYRHVDTAEMYENEAAVGEGIAATDCDRDDVFISTKIHSANLGYEDVLTHARESCDRLGVDVLDLLYVHWPIRAYDPEETLSAFDELYDRGLIRHVGLSNFTPALLETALEALDAPLLAHQVECHPLLQQKELRKFAREHGHRFVAYSPLAKGSVTEMPELVDIADKHGATPAQVSLAWLLSKECVVIPKSSSESHLRENFEARRISLDKTDIERIDGIDRTTRQVDFEAAPWS</sequence>
<keyword evidence="2" id="KW-0521">NADP</keyword>